<evidence type="ECO:0000259" key="1">
    <source>
        <dbReference type="Pfam" id="PF04230"/>
    </source>
</evidence>
<accession>A0A3R7GYN1</accession>
<protein>
    <submittedName>
        <fullName evidence="2">Polysaccharide pyruvyl transferase WcaK-like protein</fullName>
    </submittedName>
</protein>
<dbReference type="AlphaFoldDB" id="A0A3R7GYN1"/>
<comment type="caution">
    <text evidence="2">The sequence shown here is derived from an EMBL/GenBank/DDBJ whole genome shotgun (WGS) entry which is preliminary data.</text>
</comment>
<name>A0A3R7GYN1_9EURY</name>
<keyword evidence="3" id="KW-1185">Reference proteome</keyword>
<evidence type="ECO:0000313" key="3">
    <source>
        <dbReference type="Proteomes" id="UP000283805"/>
    </source>
</evidence>
<feature type="domain" description="Polysaccharide pyruvyl transferase" evidence="1">
    <location>
        <begin position="13"/>
        <end position="347"/>
    </location>
</feature>
<organism evidence="2 3">
    <name type="scientific">Halopiger aswanensis</name>
    <dbReference type="NCBI Taxonomy" id="148449"/>
    <lineage>
        <taxon>Archaea</taxon>
        <taxon>Methanobacteriati</taxon>
        <taxon>Methanobacteriota</taxon>
        <taxon>Stenosarchaea group</taxon>
        <taxon>Halobacteria</taxon>
        <taxon>Halobacteriales</taxon>
        <taxon>Natrialbaceae</taxon>
        <taxon>Halopiger</taxon>
    </lineage>
</organism>
<dbReference type="GO" id="GO:0016740">
    <property type="term" value="F:transferase activity"/>
    <property type="evidence" value="ECO:0007669"/>
    <property type="project" value="UniProtKB-KW"/>
</dbReference>
<proteinExistence type="predicted"/>
<evidence type="ECO:0000313" key="2">
    <source>
        <dbReference type="EMBL" id="RKD98094.1"/>
    </source>
</evidence>
<keyword evidence="2" id="KW-0808">Transferase</keyword>
<dbReference type="PANTHER" id="PTHR36836:SF1">
    <property type="entry name" value="COLANIC ACID BIOSYNTHESIS PROTEIN WCAK"/>
    <property type="match status" value="1"/>
</dbReference>
<dbReference type="RefSeq" id="WP_120243554.1">
    <property type="nucleotide sequence ID" value="NZ_RAPO01000001.1"/>
</dbReference>
<sequence length="422" mass="47520">MDILITDYYCASNRGDAAILEGVYQSLEEVYPDADVTIMSENPQAAELVHGINAEPQVLTGFQWRISKKNAVRAYLSLISPFFNQGVVPPGFDYIKNRGNLQPYLDADLVISTGGQFLTDVYFPGKVGILWEHYFLSQLNTPVVIYAQTLGPFNRQPYRRMTKSVLDKTKLIITRDQKSKKMIEDLGVSTPVYFTADPAFSMSLQTDRESILNVLGTSDTLPDENEFTVSISVREWSHTDAGISVDDYAQTIADIADWLVKEKNINVVFASTCTGLAGYHKDDRLMAGQVVNHMEHGQRDEVQILAGEYTPQDLVKIYEQMDLHIGMRMHSNILAMMAETPIVAIQYQFKTEGLMEQFGLLDYMIDINDVNEESLRQIVDNALSNRSSITKTIRSELPVVQNKSSQSAQLVKDHVESAEEYK</sequence>
<dbReference type="InterPro" id="IPR007345">
    <property type="entry name" value="Polysacch_pyruvyl_Trfase"/>
</dbReference>
<dbReference type="Pfam" id="PF04230">
    <property type="entry name" value="PS_pyruv_trans"/>
    <property type="match status" value="1"/>
</dbReference>
<gene>
    <name evidence="2" type="ORF">ATJ93_1097</name>
</gene>
<reference evidence="2 3" key="1">
    <citation type="submission" date="2018-09" db="EMBL/GenBank/DDBJ databases">
        <title>Genomic Encyclopedia of Archaeal and Bacterial Type Strains, Phase II (KMG-II): from individual species to whole genera.</title>
        <authorList>
            <person name="Goeker M."/>
        </authorList>
    </citation>
    <scope>NUCLEOTIDE SEQUENCE [LARGE SCALE GENOMIC DNA]</scope>
    <source>
        <strain evidence="2 3">DSM 13151</strain>
    </source>
</reference>
<dbReference type="OrthoDB" id="195785at2157"/>
<dbReference type="Proteomes" id="UP000283805">
    <property type="component" value="Unassembled WGS sequence"/>
</dbReference>
<dbReference type="EMBL" id="RAPO01000001">
    <property type="protein sequence ID" value="RKD98094.1"/>
    <property type="molecule type" value="Genomic_DNA"/>
</dbReference>
<dbReference type="PANTHER" id="PTHR36836">
    <property type="entry name" value="COLANIC ACID BIOSYNTHESIS PROTEIN WCAK"/>
    <property type="match status" value="1"/>
</dbReference>